<organism evidence="6 7">
    <name type="scientific">Thermosyntropha lipolytica DSM 11003</name>
    <dbReference type="NCBI Taxonomy" id="1123382"/>
    <lineage>
        <taxon>Bacteria</taxon>
        <taxon>Bacillati</taxon>
        <taxon>Bacillota</taxon>
        <taxon>Clostridia</taxon>
        <taxon>Eubacteriales</taxon>
        <taxon>Syntrophomonadaceae</taxon>
        <taxon>Thermosyntropha</taxon>
    </lineage>
</organism>
<name>A0A1M5PTE2_9FIRM</name>
<evidence type="ECO:0000256" key="2">
    <source>
        <dbReference type="ARBA" id="ARBA00022679"/>
    </source>
</evidence>
<comment type="similarity">
    <text evidence="3">Belongs to the glycosyl hydrolase 130 family.</text>
</comment>
<reference evidence="7" key="1">
    <citation type="submission" date="2016-11" db="EMBL/GenBank/DDBJ databases">
        <authorList>
            <person name="Varghese N."/>
            <person name="Submissions S."/>
        </authorList>
    </citation>
    <scope>NUCLEOTIDE SEQUENCE [LARGE SCALE GENOMIC DNA]</scope>
    <source>
        <strain evidence="7">DSM 11003</strain>
    </source>
</reference>
<dbReference type="GO" id="GO:0016757">
    <property type="term" value="F:glycosyltransferase activity"/>
    <property type="evidence" value="ECO:0007669"/>
    <property type="project" value="UniProtKB-KW"/>
</dbReference>
<evidence type="ECO:0000259" key="5">
    <source>
        <dbReference type="PROSITE" id="PS50206"/>
    </source>
</evidence>
<dbReference type="Proteomes" id="UP000242329">
    <property type="component" value="Unassembled WGS sequence"/>
</dbReference>
<dbReference type="GO" id="GO:0016787">
    <property type="term" value="F:hydrolase activity"/>
    <property type="evidence" value="ECO:0007669"/>
    <property type="project" value="UniProtKB-KW"/>
</dbReference>
<dbReference type="PANTHER" id="PTHR34106">
    <property type="entry name" value="GLYCOSIDASE"/>
    <property type="match status" value="1"/>
</dbReference>
<evidence type="ECO:0000256" key="4">
    <source>
        <dbReference type="SAM" id="Coils"/>
    </source>
</evidence>
<protein>
    <submittedName>
        <fullName evidence="6">Predicted glycosyl hydrolase, GH43/DUF377 family</fullName>
    </submittedName>
</protein>
<keyword evidence="6" id="KW-0378">Hydrolase</keyword>
<dbReference type="CDD" id="cd18614">
    <property type="entry name" value="GH130"/>
    <property type="match status" value="1"/>
</dbReference>
<dbReference type="SUPFAM" id="SSF75005">
    <property type="entry name" value="Arabinanase/levansucrase/invertase"/>
    <property type="match status" value="1"/>
</dbReference>
<dbReference type="AlphaFoldDB" id="A0A1M5PTE2"/>
<keyword evidence="7" id="KW-1185">Reference proteome</keyword>
<keyword evidence="2" id="KW-0808">Transferase</keyword>
<dbReference type="InterPro" id="IPR001763">
    <property type="entry name" value="Rhodanese-like_dom"/>
</dbReference>
<dbReference type="STRING" id="1123382.SAMN02745221_01557"/>
<dbReference type="InterPro" id="IPR023296">
    <property type="entry name" value="Glyco_hydro_beta-prop_sf"/>
</dbReference>
<dbReference type="InterPro" id="IPR007184">
    <property type="entry name" value="Mannoside_phosphorylase"/>
</dbReference>
<proteinExistence type="inferred from homology"/>
<feature type="domain" description="Rhodanese" evidence="5">
    <location>
        <begin position="952"/>
        <end position="995"/>
    </location>
</feature>
<evidence type="ECO:0000256" key="3">
    <source>
        <dbReference type="ARBA" id="ARBA00024356"/>
    </source>
</evidence>
<dbReference type="Pfam" id="PF04041">
    <property type="entry name" value="Glyco_hydro_130"/>
    <property type="match status" value="1"/>
</dbReference>
<dbReference type="PANTHER" id="PTHR34106:SF5">
    <property type="entry name" value="GLYCOSIDASE"/>
    <property type="match status" value="1"/>
</dbReference>
<feature type="coiled-coil region" evidence="4">
    <location>
        <begin position="724"/>
        <end position="755"/>
    </location>
</feature>
<dbReference type="PROSITE" id="PS50206">
    <property type="entry name" value="RHODANESE_3"/>
    <property type="match status" value="1"/>
</dbReference>
<accession>A0A1M5PTE2</accession>
<gene>
    <name evidence="6" type="ORF">SAMN02745221_01557</name>
</gene>
<keyword evidence="4" id="KW-0175">Coiled coil</keyword>
<dbReference type="Gene3D" id="2.115.10.20">
    <property type="entry name" value="Glycosyl hydrolase domain, family 43"/>
    <property type="match status" value="1"/>
</dbReference>
<evidence type="ECO:0000256" key="1">
    <source>
        <dbReference type="ARBA" id="ARBA00022676"/>
    </source>
</evidence>
<evidence type="ECO:0000313" key="7">
    <source>
        <dbReference type="Proteomes" id="UP000242329"/>
    </source>
</evidence>
<dbReference type="EMBL" id="FQWY01000026">
    <property type="protein sequence ID" value="SHH04911.1"/>
    <property type="molecule type" value="Genomic_DNA"/>
</dbReference>
<evidence type="ECO:0000313" key="6">
    <source>
        <dbReference type="EMBL" id="SHH04911.1"/>
    </source>
</evidence>
<keyword evidence="1" id="KW-0328">Glycosyltransferase</keyword>
<sequence length="1174" mass="135703">MVACLMREDELERSLRRFYSNLENFKNYDLLIGVLFTPGDNDLPEMLKKVDKLLLKWMGKRQLIVCIGEGGKDEETDFERFKLHHPYLVYYLPEGIQGRGMKVRALLEMGKFIHADLLFFSPEALGLLNDKGYLGIDQFIFPVQNDYDIVLGDFKADIDKELLHLLLVAPVLEAFYGLYLENPWGGIYALAHDFIEELAHEARFWGEVISGEGIDFWLLSRALCWNKNICLVDLKAERSFSFTADSRMVEENLKTLLAAIKRDSAVWLKDRLVTRKVDSGKYSLKGKRSLFYTDLLPRMREALENGYQEEKNRLTTLKPVYPTEVKRLLRHGEEMDEARWAYVLTELMLLYSFAENGDTDEIISILTACYTAYGVNFIKKLQFFAEELKNLEKDERRKFLGHKADEIRGVLAERLKEIKPHFNRRWLELKEQHKPPIIPLGYMEYVPNKPIVVPKTITGKDERIVNTDAIFRHLRKVYEERFNRFLSDGLGIKGDLSPSLIISAVESFMSRLEKALEELFPGRLDTEEGLNDFINKIMEMFPQEMLTINDEMLREMVMRFPPLNLMIPLGFYKPQDLIENMDVRDAVTYANLIESWSYTDRDLLWLVENIRPESFGKVKVKPLVLKDDIVQGGGLSGHKISYLNRITARIAVRKLPEERGGKYPRLRYFTSILRRLALAESYDELFALIVKQRKNMGEKLKNSLIPLAKGEDFSAYHIFENYQHRRLVNRIRNLADKLREEGEEEKARLFELMADGYGLSQVLEDGTFLSCTAWSWAGYSFKGGLKIPTPFTTSVESRWFNHEFLEVLYQELGYNAGEIKDIVYRLIQQGRSSHNLLDTLLPTRPKDVTVVVQEITNEPSRYLKRYEKNPILEPIKEHSWESKYVLNPGALRIRDKVYLFYRAVGEDNVSHIGLAITDGFDVIERLPRPIFSPAIPEEKMGCEDPRVIIMGDKIIMLYTAYDGNIAQVACASIKLSDFEKGKYTAWKREGLAFTNIWDKDAIIWPEKIKGKYVIYHRIEPSIWVTYTDELKFPIKEKHAIIAGPRPGRMWDSLKIGAGAQPLKTKYGWLLIYHGVDHNYIYRLGVLLADMENPGRILYRSLNPILEPEKDYEVGLDGAWVPNVVFTCGAVPAEDKEILEDDDEILVYYGAADTSIGVATGKLADLIPEGFRKEY</sequence>